<keyword evidence="1" id="KW-0812">Transmembrane</keyword>
<proteinExistence type="predicted"/>
<dbReference type="PANTHER" id="PTHR33512">
    <property type="entry name" value="PROTEIN, PUTATIVE (DUF1191)-RELATED"/>
    <property type="match status" value="1"/>
</dbReference>
<dbReference type="Proteomes" id="UP000886520">
    <property type="component" value="Chromosome 17"/>
</dbReference>
<evidence type="ECO:0000256" key="1">
    <source>
        <dbReference type="SAM" id="Phobius"/>
    </source>
</evidence>
<protein>
    <submittedName>
        <fullName evidence="2">Uncharacterized protein</fullName>
    </submittedName>
</protein>
<feature type="transmembrane region" description="Helical" evidence="1">
    <location>
        <begin position="302"/>
        <end position="328"/>
    </location>
</feature>
<dbReference type="Pfam" id="PF06697">
    <property type="entry name" value="DUF1191"/>
    <property type="match status" value="1"/>
</dbReference>
<accession>A0A9D4UHV9</accession>
<keyword evidence="1" id="KW-1133">Transmembrane helix</keyword>
<keyword evidence="3" id="KW-1185">Reference proteome</keyword>
<dbReference type="GO" id="GO:0016020">
    <property type="term" value="C:membrane"/>
    <property type="evidence" value="ECO:0007669"/>
    <property type="project" value="TreeGrafter"/>
</dbReference>
<keyword evidence="1" id="KW-0472">Membrane</keyword>
<evidence type="ECO:0000313" key="2">
    <source>
        <dbReference type="EMBL" id="KAI5067606.1"/>
    </source>
</evidence>
<name>A0A9D4UHV9_ADICA</name>
<gene>
    <name evidence="2" type="ORF">GOP47_0018134</name>
</gene>
<dbReference type="InterPro" id="IPR010605">
    <property type="entry name" value="DUF1191"/>
</dbReference>
<comment type="caution">
    <text evidence="2">The sequence shown here is derived from an EMBL/GenBank/DDBJ whole genome shotgun (WGS) entry which is preliminary data.</text>
</comment>
<organism evidence="2 3">
    <name type="scientific">Adiantum capillus-veneris</name>
    <name type="common">Maidenhair fern</name>
    <dbReference type="NCBI Taxonomy" id="13818"/>
    <lineage>
        <taxon>Eukaryota</taxon>
        <taxon>Viridiplantae</taxon>
        <taxon>Streptophyta</taxon>
        <taxon>Embryophyta</taxon>
        <taxon>Tracheophyta</taxon>
        <taxon>Polypodiopsida</taxon>
        <taxon>Polypodiidae</taxon>
        <taxon>Polypodiales</taxon>
        <taxon>Pteridineae</taxon>
        <taxon>Pteridaceae</taxon>
        <taxon>Vittarioideae</taxon>
        <taxon>Adiantum</taxon>
    </lineage>
</organism>
<dbReference type="OrthoDB" id="1101105at2759"/>
<dbReference type="EMBL" id="JABFUD020000017">
    <property type="protein sequence ID" value="KAI5067606.1"/>
    <property type="molecule type" value="Genomic_DNA"/>
</dbReference>
<reference evidence="2" key="1">
    <citation type="submission" date="2021-01" db="EMBL/GenBank/DDBJ databases">
        <title>Adiantum capillus-veneris genome.</title>
        <authorList>
            <person name="Fang Y."/>
            <person name="Liao Q."/>
        </authorList>
    </citation>
    <scope>NUCLEOTIDE SEQUENCE</scope>
    <source>
        <strain evidence="2">H3</strain>
        <tissue evidence="2">Leaf</tissue>
    </source>
</reference>
<dbReference type="AlphaFoldDB" id="A0A9D4UHV9"/>
<sequence length="375" mass="39377">MWATATLGRMGVAFCGKEEAAALARGGGWSCGSVSGGVAAWPLLVQALLLMFLLRWKVVAAGSDFATINSVRREGVDSSLRKYALLAVPHEQEVAKAYNVTLTPLLQAGIESQAMRLPSGITLQQQGLTFNEISIPQGALFSSSGSPSSPLLLIYRKIVNFTVYSLPSSSSFSFAGPVVGIIAYAPPNFTTDDPSLPQLPISFSSPSVTATLPLFISDAPSTSISCAFFAPNGSVFFADPVSSPNVCISDTLGVDIALVLPTQDLPQPQQQQQQQQESPFIDGGFNAPAYVNSKGSSKHWKLAIGATCLALAGVGFCAAFAVASVGLAQRLKVMIMARLTGNEEALQTSLIGVSRAPSAPALRTKPALEMDMARF</sequence>
<evidence type="ECO:0000313" key="3">
    <source>
        <dbReference type="Proteomes" id="UP000886520"/>
    </source>
</evidence>
<dbReference type="PANTHER" id="PTHR33512:SF14">
    <property type="entry name" value="EXPRESSED PROTEIN"/>
    <property type="match status" value="1"/>
</dbReference>